<dbReference type="SUPFAM" id="SSF56059">
    <property type="entry name" value="Glutathione synthetase ATP-binding domain-like"/>
    <property type="match status" value="1"/>
</dbReference>
<dbReference type="Proteomes" id="UP001589532">
    <property type="component" value="Unassembled WGS sequence"/>
</dbReference>
<comment type="caution">
    <text evidence="2">The sequence shown here is derived from an EMBL/GenBank/DDBJ whole genome shotgun (WGS) entry which is preliminary data.</text>
</comment>
<dbReference type="InterPro" id="IPR002192">
    <property type="entry name" value="PPDK_AMP/ATP-bd"/>
</dbReference>
<sequence length="55" mass="5606">MKLVLSLDDAAADLATVGGKGASLARLTRAGLPVPGGFHITTEAYRAFVSAFGDE</sequence>
<evidence type="ECO:0000313" key="2">
    <source>
        <dbReference type="EMBL" id="MFB9623426.1"/>
    </source>
</evidence>
<dbReference type="EMBL" id="JBHMBW010000007">
    <property type="protein sequence ID" value="MFB9623426.1"/>
    <property type="molecule type" value="Genomic_DNA"/>
</dbReference>
<protein>
    <submittedName>
        <fullName evidence="2">PEP/pyruvate-binding domain-containing protein</fullName>
    </submittedName>
</protein>
<accession>A0ABV5RYL3</accession>
<feature type="non-terminal residue" evidence="2">
    <location>
        <position position="55"/>
    </location>
</feature>
<gene>
    <name evidence="2" type="ORF">ACFFSA_10075</name>
</gene>
<evidence type="ECO:0000259" key="1">
    <source>
        <dbReference type="Pfam" id="PF01326"/>
    </source>
</evidence>
<dbReference type="Gene3D" id="3.30.1490.20">
    <property type="entry name" value="ATP-grasp fold, A domain"/>
    <property type="match status" value="1"/>
</dbReference>
<proteinExistence type="predicted"/>
<dbReference type="RefSeq" id="WP_378520765.1">
    <property type="nucleotide sequence ID" value="NZ_JBHMBW010000007.1"/>
</dbReference>
<dbReference type="InterPro" id="IPR013815">
    <property type="entry name" value="ATP_grasp_subdomain_1"/>
</dbReference>
<feature type="domain" description="Pyruvate phosphate dikinase AMP/ATP-binding" evidence="1">
    <location>
        <begin position="16"/>
        <end position="50"/>
    </location>
</feature>
<dbReference type="Pfam" id="PF01326">
    <property type="entry name" value="PPDK_N"/>
    <property type="match status" value="1"/>
</dbReference>
<reference evidence="2 3" key="1">
    <citation type="submission" date="2024-09" db="EMBL/GenBank/DDBJ databases">
        <authorList>
            <person name="Sun Q."/>
            <person name="Mori K."/>
        </authorList>
    </citation>
    <scope>NUCLEOTIDE SEQUENCE [LARGE SCALE GENOMIC DNA]</scope>
    <source>
        <strain evidence="2 3">JCM 3143</strain>
    </source>
</reference>
<organism evidence="2 3">
    <name type="scientific">Nonomuraea helvata</name>
    <dbReference type="NCBI Taxonomy" id="37484"/>
    <lineage>
        <taxon>Bacteria</taxon>
        <taxon>Bacillati</taxon>
        <taxon>Actinomycetota</taxon>
        <taxon>Actinomycetes</taxon>
        <taxon>Streptosporangiales</taxon>
        <taxon>Streptosporangiaceae</taxon>
        <taxon>Nonomuraea</taxon>
    </lineage>
</organism>
<evidence type="ECO:0000313" key="3">
    <source>
        <dbReference type="Proteomes" id="UP001589532"/>
    </source>
</evidence>
<name>A0ABV5RYL3_9ACTN</name>
<keyword evidence="3" id="KW-1185">Reference proteome</keyword>